<organism evidence="2 3">
    <name type="scientific">Microcoleus anatoxicus PTRS2</name>
    <dbReference type="NCBI Taxonomy" id="2705321"/>
    <lineage>
        <taxon>Bacteria</taxon>
        <taxon>Bacillati</taxon>
        <taxon>Cyanobacteriota</taxon>
        <taxon>Cyanophyceae</taxon>
        <taxon>Oscillatoriophycideae</taxon>
        <taxon>Oscillatoriales</taxon>
        <taxon>Microcoleaceae</taxon>
        <taxon>Microcoleus</taxon>
        <taxon>Microcoleus anatoxicus</taxon>
    </lineage>
</organism>
<protein>
    <submittedName>
        <fullName evidence="2">AMP-binding protein</fullName>
    </submittedName>
</protein>
<accession>A0ABU8YTR7</accession>
<keyword evidence="3" id="KW-1185">Reference proteome</keyword>
<feature type="domain" description="AMP-dependent synthetase/ligase" evidence="1">
    <location>
        <begin position="21"/>
        <end position="83"/>
    </location>
</feature>
<gene>
    <name evidence="2" type="ORF">WMG39_23120</name>
</gene>
<dbReference type="PANTHER" id="PTHR45527:SF14">
    <property type="entry name" value="PLIPASTATIN SYNTHASE SUBUNIT B"/>
    <property type="match status" value="1"/>
</dbReference>
<proteinExistence type="predicted"/>
<evidence type="ECO:0000259" key="1">
    <source>
        <dbReference type="Pfam" id="PF00501"/>
    </source>
</evidence>
<dbReference type="InterPro" id="IPR000873">
    <property type="entry name" value="AMP-dep_synth/lig_dom"/>
</dbReference>
<dbReference type="InterPro" id="IPR042099">
    <property type="entry name" value="ANL_N_sf"/>
</dbReference>
<reference evidence="2 3" key="1">
    <citation type="journal article" date="2020" name="Harmful Algae">
        <title>Molecular and morphological characterization of a novel dihydroanatoxin-a producing Microcoleus species (cyanobacteria) from the Russian River, California, USA.</title>
        <authorList>
            <person name="Conklin K.Y."/>
            <person name="Stancheva R."/>
            <person name="Otten T.G."/>
            <person name="Fadness R."/>
            <person name="Boyer G.L."/>
            <person name="Read B."/>
            <person name="Zhang X."/>
            <person name="Sheath R.G."/>
        </authorList>
    </citation>
    <scope>NUCLEOTIDE SEQUENCE [LARGE SCALE GENOMIC DNA]</scope>
    <source>
        <strain evidence="2 3">PTRS2</strain>
    </source>
</reference>
<dbReference type="EMBL" id="JBBLXS010000417">
    <property type="protein sequence ID" value="MEK0187715.1"/>
    <property type="molecule type" value="Genomic_DNA"/>
</dbReference>
<dbReference type="PANTHER" id="PTHR45527">
    <property type="entry name" value="NONRIBOSOMAL PEPTIDE SYNTHETASE"/>
    <property type="match status" value="1"/>
</dbReference>
<evidence type="ECO:0000313" key="2">
    <source>
        <dbReference type="EMBL" id="MEK0187715.1"/>
    </source>
</evidence>
<dbReference type="Pfam" id="PF00501">
    <property type="entry name" value="AMP-binding"/>
    <property type="match status" value="1"/>
</dbReference>
<dbReference type="Gene3D" id="3.40.50.12780">
    <property type="entry name" value="N-terminal domain of ligase-like"/>
    <property type="match status" value="1"/>
</dbReference>
<comment type="caution">
    <text evidence="2">The sequence shown here is derived from an EMBL/GenBank/DDBJ whole genome shotgun (WGS) entry which is preliminary data.</text>
</comment>
<evidence type="ECO:0000313" key="3">
    <source>
        <dbReference type="Proteomes" id="UP001384579"/>
    </source>
</evidence>
<dbReference type="SUPFAM" id="SSF56801">
    <property type="entry name" value="Acetyl-CoA synthetase-like"/>
    <property type="match status" value="1"/>
</dbReference>
<name>A0ABU8YTR7_9CYAN</name>
<sequence>MLDWNDTQTDYPKDLRIHQLFEAQVERSPDAVAVVFEDQHLTYRELNCRANQLAHHLQTLGVGTEVLVGICLERSLEMVVGLLDISQKEIVCRSLLNYNGTLPQKI</sequence>
<dbReference type="Proteomes" id="UP001384579">
    <property type="component" value="Unassembled WGS sequence"/>
</dbReference>